<evidence type="ECO:0000256" key="2">
    <source>
        <dbReference type="ARBA" id="ARBA00022598"/>
    </source>
</evidence>
<dbReference type="PIRSF" id="PIRSF001553">
    <property type="entry name" value="SucCS_alpha"/>
    <property type="match status" value="1"/>
</dbReference>
<evidence type="ECO:0000313" key="10">
    <source>
        <dbReference type="Proteomes" id="UP000248925"/>
    </source>
</evidence>
<comment type="subunit">
    <text evidence="5">Heterotetramer of two alpha and two beta subunits.</text>
</comment>
<organism evidence="9 10">
    <name type="scientific">Rhizobium tubonense</name>
    <dbReference type="NCBI Taxonomy" id="484088"/>
    <lineage>
        <taxon>Bacteria</taxon>
        <taxon>Pseudomonadati</taxon>
        <taxon>Pseudomonadota</taxon>
        <taxon>Alphaproteobacteria</taxon>
        <taxon>Hyphomicrobiales</taxon>
        <taxon>Rhizobiaceae</taxon>
        <taxon>Rhizobium/Agrobacterium group</taxon>
        <taxon>Rhizobium</taxon>
    </lineage>
</organism>
<dbReference type="InterPro" id="IPR016102">
    <property type="entry name" value="Succinyl-CoA_synth-like"/>
</dbReference>
<reference evidence="9 10" key="1">
    <citation type="journal article" date="2018" name="Sci. Rep.">
        <title>Rhizobium tumorigenes sp. nov., a novel plant tumorigenic bacterium isolated from cane gall tumors on thornless blackberry.</title>
        <authorList>
            <person name="Kuzmanovi N."/>
            <person name="Smalla K."/>
            <person name="Gronow S."/>
            <person name="PuBawska J."/>
        </authorList>
    </citation>
    <scope>NUCLEOTIDE SEQUENCE [LARGE SCALE GENOMIC DNA]</scope>
    <source>
        <strain evidence="9 10">CCBAU 85046</strain>
    </source>
</reference>
<comment type="function">
    <text evidence="5">Succinyl-CoA synthetase functions in the citric acid cycle (TCA), coupling the hydrolysis of succinyl-CoA to the synthesis of either ATP or GTP and thus represents the only step of substrate-level phosphorylation in the TCA. The alpha subunit of the enzyme binds the substrates coenzyme A and phosphate, while succinate binding and nucleotide specificity is provided by the beta subunit.</text>
</comment>
<feature type="binding site" evidence="5">
    <location>
        <position position="165"/>
    </location>
    <ligand>
        <name>substrate</name>
        <note>ligand shared with subunit beta</note>
    </ligand>
</feature>
<dbReference type="GO" id="GO:0004776">
    <property type="term" value="F:succinate-CoA ligase (GDP-forming) activity"/>
    <property type="evidence" value="ECO:0007669"/>
    <property type="project" value="TreeGrafter"/>
</dbReference>
<dbReference type="InterPro" id="IPR036291">
    <property type="entry name" value="NAD(P)-bd_dom_sf"/>
</dbReference>
<name>A0A2W4CW18_9HYPH</name>
<dbReference type="RefSeq" id="WP_111162954.1">
    <property type="nucleotide sequence ID" value="NZ_PCDP01000059.1"/>
</dbReference>
<dbReference type="Gene3D" id="3.40.50.261">
    <property type="entry name" value="Succinyl-CoA synthetase domains"/>
    <property type="match status" value="1"/>
</dbReference>
<feature type="binding site" evidence="5">
    <location>
        <position position="44"/>
    </location>
    <ligand>
        <name>CoA</name>
        <dbReference type="ChEBI" id="CHEBI:57287"/>
    </ligand>
</feature>
<dbReference type="InterPro" id="IPR033847">
    <property type="entry name" value="Citrt_syn/SCS-alpha_CS"/>
</dbReference>
<keyword evidence="10" id="KW-1185">Reference proteome</keyword>
<dbReference type="Pfam" id="PF00549">
    <property type="entry name" value="Ligase_CoA"/>
    <property type="match status" value="1"/>
</dbReference>
<evidence type="ECO:0000256" key="5">
    <source>
        <dbReference type="HAMAP-Rule" id="MF_01988"/>
    </source>
</evidence>
<comment type="pathway">
    <text evidence="5">Carbohydrate metabolism; tricarboxylic acid cycle; succinate from succinyl-CoA (ligase route): step 1/1.</text>
</comment>
<feature type="binding site" evidence="5">
    <location>
        <begin position="17"/>
        <end position="20"/>
    </location>
    <ligand>
        <name>CoA</name>
        <dbReference type="ChEBI" id="CHEBI:57287"/>
    </ligand>
</feature>
<dbReference type="NCBIfam" id="NF004230">
    <property type="entry name" value="PRK05678.1"/>
    <property type="match status" value="1"/>
</dbReference>
<evidence type="ECO:0000256" key="4">
    <source>
        <dbReference type="ARBA" id="ARBA00060724"/>
    </source>
</evidence>
<dbReference type="Proteomes" id="UP000248925">
    <property type="component" value="Unassembled WGS sequence"/>
</dbReference>
<feature type="domain" description="CoA-binding" evidence="8">
    <location>
        <begin position="4"/>
        <end position="106"/>
    </location>
</feature>
<dbReference type="PANTHER" id="PTHR11117:SF2">
    <property type="entry name" value="SUCCINATE--COA LIGASE [ADP_GDP-FORMING] SUBUNIT ALPHA, MITOCHONDRIAL"/>
    <property type="match status" value="1"/>
</dbReference>
<dbReference type="PRINTS" id="PR01798">
    <property type="entry name" value="SCOASYNTHASE"/>
</dbReference>
<sequence>MSILINKDTKILVQGLTGKTGTFHTEQALAYHGTKMVGGIHPTKGGETWTGKEGEKLPIFKSVAEGKESTGANASVIYVPPAGAAAAILEAIDAEIPLIVCITEGIPVADMVKVKARLQKSKSRLIGPNCPGVMTPNECKIGIMPGSIFKKGSVGVLSRSGTLTYEAVFQTTNEGLGQTTAVGIGGDPVKGTEFIDILEMFLADDETKSIIMIGEIGGSAEEEAAQFLKDEAKKGRKKPMVGFIAGRTAPPGRTMGHAGAVISGGKGGAEDKIAAMEEAGIRVSPSPARLGKTLVEVLKG</sequence>
<dbReference type="PROSITE" id="PS01216">
    <property type="entry name" value="SUCCINYL_COA_LIG_1"/>
    <property type="match status" value="1"/>
</dbReference>
<dbReference type="PROSITE" id="PS00399">
    <property type="entry name" value="SUCCINYL_COA_LIG_2"/>
    <property type="match status" value="1"/>
</dbReference>
<dbReference type="InterPro" id="IPR005810">
    <property type="entry name" value="CoA_lig_alpha"/>
</dbReference>
<keyword evidence="1 5" id="KW-0816">Tricarboxylic acid cycle</keyword>
<dbReference type="InterPro" id="IPR017440">
    <property type="entry name" value="Cit_synth/succinyl-CoA_lig_AS"/>
</dbReference>
<dbReference type="FunFam" id="3.40.50.261:FF:000010">
    <property type="entry name" value="Succinate--CoA ligase [ADP-forming] subunit alpha"/>
    <property type="match status" value="1"/>
</dbReference>
<dbReference type="OrthoDB" id="9807196at2"/>
<dbReference type="InterPro" id="IPR003781">
    <property type="entry name" value="CoA-bd"/>
</dbReference>
<comment type="caution">
    <text evidence="9">The sequence shown here is derived from an EMBL/GenBank/DDBJ whole genome shotgun (WGS) entry which is preliminary data.</text>
</comment>
<dbReference type="NCBIfam" id="TIGR01019">
    <property type="entry name" value="sucCoAalpha"/>
    <property type="match status" value="1"/>
</dbReference>
<evidence type="ECO:0000256" key="7">
    <source>
        <dbReference type="RuleBase" id="RU000677"/>
    </source>
</evidence>
<dbReference type="SUPFAM" id="SSF51735">
    <property type="entry name" value="NAD(P)-binding Rossmann-fold domains"/>
    <property type="match status" value="1"/>
</dbReference>
<dbReference type="EMBL" id="PCDP01000059">
    <property type="protein sequence ID" value="PZM09574.1"/>
    <property type="molecule type" value="Genomic_DNA"/>
</dbReference>
<dbReference type="FunFam" id="3.40.50.720:FF:000277">
    <property type="entry name" value="Succinate--CoA ligase [ADP-forming] subunit alpha"/>
    <property type="match status" value="1"/>
</dbReference>
<gene>
    <name evidence="5" type="primary">sucD</name>
    <name evidence="9" type="ORF">CPY51_25140</name>
</gene>
<dbReference type="SMART" id="SM00881">
    <property type="entry name" value="CoA_binding"/>
    <property type="match status" value="1"/>
</dbReference>
<comment type="similarity">
    <text evidence="4 5 7">Belongs to the succinate/malate CoA ligase alpha subunit family.</text>
</comment>
<keyword evidence="2 5" id="KW-0436">Ligase</keyword>
<evidence type="ECO:0000256" key="1">
    <source>
        <dbReference type="ARBA" id="ARBA00022532"/>
    </source>
</evidence>
<evidence type="ECO:0000259" key="8">
    <source>
        <dbReference type="SMART" id="SM00881"/>
    </source>
</evidence>
<dbReference type="GO" id="GO:0000166">
    <property type="term" value="F:nucleotide binding"/>
    <property type="evidence" value="ECO:0007669"/>
    <property type="project" value="UniProtKB-KW"/>
</dbReference>
<dbReference type="UniPathway" id="UPA00223">
    <property type="reaction ID" value="UER00999"/>
</dbReference>
<feature type="binding site" evidence="5">
    <location>
        <begin position="102"/>
        <end position="104"/>
    </location>
    <ligand>
        <name>CoA</name>
        <dbReference type="ChEBI" id="CHEBI:57287"/>
    </ligand>
</feature>
<protein>
    <recommendedName>
        <fullName evidence="5">Succinate--CoA ligase [ADP-forming] subunit alpha</fullName>
        <ecNumber evidence="5">6.2.1.5</ecNumber>
    </recommendedName>
    <alternativeName>
        <fullName evidence="5">Succinyl-CoA synthetase subunit alpha</fullName>
        <shortName evidence="5">SCS-alpha</shortName>
    </alternativeName>
</protein>
<dbReference type="SUPFAM" id="SSF52210">
    <property type="entry name" value="Succinyl-CoA synthetase domains"/>
    <property type="match status" value="1"/>
</dbReference>
<comment type="catalytic activity">
    <reaction evidence="5">
        <text>GTP + succinate + CoA = succinyl-CoA + GDP + phosphate</text>
        <dbReference type="Rhea" id="RHEA:22120"/>
        <dbReference type="ChEBI" id="CHEBI:30031"/>
        <dbReference type="ChEBI" id="CHEBI:37565"/>
        <dbReference type="ChEBI" id="CHEBI:43474"/>
        <dbReference type="ChEBI" id="CHEBI:57287"/>
        <dbReference type="ChEBI" id="CHEBI:57292"/>
        <dbReference type="ChEBI" id="CHEBI:58189"/>
    </reaction>
</comment>
<dbReference type="GO" id="GO:0009361">
    <property type="term" value="C:succinate-CoA ligase complex (ADP-forming)"/>
    <property type="evidence" value="ECO:0007669"/>
    <property type="project" value="TreeGrafter"/>
</dbReference>
<proteinExistence type="inferred from homology"/>
<accession>A0A2W4CW18</accession>
<dbReference type="AlphaFoldDB" id="A0A2W4CW18"/>
<dbReference type="Pfam" id="PF02629">
    <property type="entry name" value="CoA_binding"/>
    <property type="match status" value="1"/>
</dbReference>
<keyword evidence="3 5" id="KW-0547">Nucleotide-binding</keyword>
<dbReference type="GO" id="GO:0004775">
    <property type="term" value="F:succinate-CoA ligase (ADP-forming) activity"/>
    <property type="evidence" value="ECO:0007669"/>
    <property type="project" value="UniProtKB-UniRule"/>
</dbReference>
<dbReference type="GO" id="GO:0006099">
    <property type="term" value="P:tricarboxylic acid cycle"/>
    <property type="evidence" value="ECO:0007669"/>
    <property type="project" value="UniProtKB-UniRule"/>
</dbReference>
<evidence type="ECO:0000256" key="3">
    <source>
        <dbReference type="ARBA" id="ARBA00022741"/>
    </source>
</evidence>
<dbReference type="Gene3D" id="3.40.50.720">
    <property type="entry name" value="NAD(P)-binding Rossmann-like Domain"/>
    <property type="match status" value="1"/>
</dbReference>
<dbReference type="HAMAP" id="MF_01988">
    <property type="entry name" value="Succ_CoA_alpha"/>
    <property type="match status" value="1"/>
</dbReference>
<evidence type="ECO:0000313" key="9">
    <source>
        <dbReference type="EMBL" id="PZM09574.1"/>
    </source>
</evidence>
<evidence type="ECO:0000256" key="6">
    <source>
        <dbReference type="PIRSR" id="PIRSR001553-1"/>
    </source>
</evidence>
<dbReference type="EC" id="6.2.1.5" evidence="5"/>
<dbReference type="InterPro" id="IPR005811">
    <property type="entry name" value="SUCC_ACL_C"/>
</dbReference>
<comment type="catalytic activity">
    <reaction evidence="5">
        <text>succinate + ATP + CoA = succinyl-CoA + ADP + phosphate</text>
        <dbReference type="Rhea" id="RHEA:17661"/>
        <dbReference type="ChEBI" id="CHEBI:30031"/>
        <dbReference type="ChEBI" id="CHEBI:30616"/>
        <dbReference type="ChEBI" id="CHEBI:43474"/>
        <dbReference type="ChEBI" id="CHEBI:57287"/>
        <dbReference type="ChEBI" id="CHEBI:57292"/>
        <dbReference type="ChEBI" id="CHEBI:456216"/>
        <dbReference type="EC" id="6.2.1.5"/>
    </reaction>
</comment>
<feature type="active site" description="Tele-phosphohistidine intermediate" evidence="5 6">
    <location>
        <position position="257"/>
    </location>
</feature>
<dbReference type="PANTHER" id="PTHR11117">
    <property type="entry name" value="SUCCINYL-COA LIGASE SUBUNIT ALPHA"/>
    <property type="match status" value="1"/>
</dbReference>